<reference evidence="3" key="1">
    <citation type="submission" date="2022-09" db="EMBL/GenBank/DDBJ databases">
        <title>Winslowiella arboricola sp. nov., isolated from bleeding cankers on broadleaf hosts.</title>
        <authorList>
            <person name="Brady C."/>
            <person name="Kaur S."/>
            <person name="Crampton B."/>
            <person name="Maddock D."/>
            <person name="Arnold D."/>
            <person name="Denman S."/>
        </authorList>
    </citation>
    <scope>NUCLEOTIDE SEQUENCE</scope>
    <source>
        <strain evidence="3">BAC 15a-03b</strain>
    </source>
</reference>
<keyword evidence="4" id="KW-1185">Reference proteome</keyword>
<evidence type="ECO:0000256" key="2">
    <source>
        <dbReference type="SAM" id="SignalP"/>
    </source>
</evidence>
<proteinExistence type="predicted"/>
<dbReference type="RefSeq" id="WP_267144390.1">
    <property type="nucleotide sequence ID" value="NZ_JAODIL010000081.1"/>
</dbReference>
<keyword evidence="2" id="KW-0732">Signal</keyword>
<evidence type="ECO:0000313" key="4">
    <source>
        <dbReference type="Proteomes" id="UP001064262"/>
    </source>
</evidence>
<gene>
    <name evidence="3" type="primary">yjbE</name>
    <name evidence="3" type="ORF">N5923_23220</name>
</gene>
<dbReference type="EMBL" id="JAODIM010000043">
    <property type="protein sequence ID" value="MCU5780406.1"/>
    <property type="molecule type" value="Genomic_DNA"/>
</dbReference>
<organism evidence="3 4">
    <name type="scientific">Winslowiella arboricola</name>
    <dbReference type="NCBI Taxonomy" id="2978220"/>
    <lineage>
        <taxon>Bacteria</taxon>
        <taxon>Pseudomonadati</taxon>
        <taxon>Pseudomonadota</taxon>
        <taxon>Gammaproteobacteria</taxon>
        <taxon>Enterobacterales</taxon>
        <taxon>Erwiniaceae</taxon>
        <taxon>Winslowiella</taxon>
    </lineage>
</organism>
<dbReference type="AlphaFoldDB" id="A0A9J6PUR8"/>
<dbReference type="Proteomes" id="UP001064262">
    <property type="component" value="Unassembled WGS sequence"/>
</dbReference>
<dbReference type="Pfam" id="PF11106">
    <property type="entry name" value="YjbE"/>
    <property type="match status" value="1"/>
</dbReference>
<sequence length="78" mass="7345">MKKLIIPLFLMALTNVSFAAVPVTEGTAAGDDASTTAVGSSSAVGIGAVAALAGVALATAGGSDGSNTGTTTTTSTTR</sequence>
<comment type="caution">
    <text evidence="3">The sequence shown here is derived from an EMBL/GenBank/DDBJ whole genome shotgun (WGS) entry which is preliminary data.</text>
</comment>
<name>A0A9J6PUR8_9GAMM</name>
<feature type="signal peptide" evidence="2">
    <location>
        <begin position="1"/>
        <end position="19"/>
    </location>
</feature>
<dbReference type="InterPro" id="IPR025858">
    <property type="entry name" value="YjbE"/>
</dbReference>
<feature type="chain" id="PRO_5039944209" evidence="2">
    <location>
        <begin position="20"/>
        <end position="78"/>
    </location>
</feature>
<evidence type="ECO:0000313" key="3">
    <source>
        <dbReference type="EMBL" id="MCU5780406.1"/>
    </source>
</evidence>
<feature type="region of interest" description="Disordered" evidence="1">
    <location>
        <begin position="59"/>
        <end position="78"/>
    </location>
</feature>
<protein>
    <submittedName>
        <fullName evidence="3">Exopolysaccharide production protein YjbE</fullName>
    </submittedName>
</protein>
<accession>A0A9J6PUR8</accession>
<evidence type="ECO:0000256" key="1">
    <source>
        <dbReference type="SAM" id="MobiDB-lite"/>
    </source>
</evidence>